<dbReference type="AlphaFoldDB" id="A0A8D9BHK2"/>
<accession>A0A8D9BHK2</accession>
<reference evidence="2" key="1">
    <citation type="submission" date="2021-05" db="EMBL/GenBank/DDBJ databases">
        <authorList>
            <person name="Alioto T."/>
            <person name="Alioto T."/>
            <person name="Gomez Garrido J."/>
        </authorList>
    </citation>
    <scope>NUCLEOTIDE SEQUENCE</scope>
</reference>
<organism evidence="2">
    <name type="scientific">Cacopsylla melanoneura</name>
    <dbReference type="NCBI Taxonomy" id="428564"/>
    <lineage>
        <taxon>Eukaryota</taxon>
        <taxon>Metazoa</taxon>
        <taxon>Ecdysozoa</taxon>
        <taxon>Arthropoda</taxon>
        <taxon>Hexapoda</taxon>
        <taxon>Insecta</taxon>
        <taxon>Pterygota</taxon>
        <taxon>Neoptera</taxon>
        <taxon>Paraneoptera</taxon>
        <taxon>Hemiptera</taxon>
        <taxon>Sternorrhyncha</taxon>
        <taxon>Psylloidea</taxon>
        <taxon>Psyllidae</taxon>
        <taxon>Psyllinae</taxon>
        <taxon>Cacopsylla</taxon>
    </lineage>
</organism>
<sequence>MTPLVPSTCLGFIILVALCFRIIFTSEYKFTYTLCLILLVLHLHKLVQFSDALQSSNEKLQSMFYFESCWYAKSREVQRLTLQVLRRCQKSEHYSFYAGFVTFNRPLLLSLVKKTYSFMNYLIFVNRH</sequence>
<feature type="transmembrane region" description="Helical" evidence="1">
    <location>
        <begin position="7"/>
        <end position="24"/>
    </location>
</feature>
<proteinExistence type="predicted"/>
<keyword evidence="1" id="KW-1133">Transmembrane helix</keyword>
<dbReference type="EMBL" id="HBUF01631443">
    <property type="protein sequence ID" value="CAG6783242.1"/>
    <property type="molecule type" value="Transcribed_RNA"/>
</dbReference>
<protein>
    <submittedName>
        <fullName evidence="2">Uncharacterized protein</fullName>
    </submittedName>
</protein>
<keyword evidence="1" id="KW-0812">Transmembrane</keyword>
<evidence type="ECO:0000313" key="2">
    <source>
        <dbReference type="EMBL" id="CAG6783242.1"/>
    </source>
</evidence>
<name>A0A8D9BHK2_9HEMI</name>
<keyword evidence="1" id="KW-0472">Membrane</keyword>
<evidence type="ECO:0000256" key="1">
    <source>
        <dbReference type="SAM" id="Phobius"/>
    </source>
</evidence>